<reference evidence="1" key="1">
    <citation type="submission" date="2021-01" db="EMBL/GenBank/DDBJ databases">
        <authorList>
            <person name="Corre E."/>
            <person name="Pelletier E."/>
            <person name="Niang G."/>
            <person name="Scheremetjew M."/>
            <person name="Finn R."/>
            <person name="Kale V."/>
            <person name="Holt S."/>
            <person name="Cochrane G."/>
            <person name="Meng A."/>
            <person name="Brown T."/>
            <person name="Cohen L."/>
        </authorList>
    </citation>
    <scope>NUCLEOTIDE SEQUENCE</scope>
    <source>
        <strain evidence="1">CCMP219</strain>
    </source>
</reference>
<organism evidence="1">
    <name type="scientific">Chlamydomonas euryale</name>
    <dbReference type="NCBI Taxonomy" id="1486919"/>
    <lineage>
        <taxon>Eukaryota</taxon>
        <taxon>Viridiplantae</taxon>
        <taxon>Chlorophyta</taxon>
        <taxon>core chlorophytes</taxon>
        <taxon>Chlorophyceae</taxon>
        <taxon>CS clade</taxon>
        <taxon>Chlamydomonadales</taxon>
        <taxon>Chlamydomonadaceae</taxon>
        <taxon>Chlamydomonas</taxon>
    </lineage>
</organism>
<gene>
    <name evidence="1" type="ORF">CEUR00632_LOCUS2579</name>
</gene>
<dbReference type="Gene3D" id="3.40.630.30">
    <property type="match status" value="1"/>
</dbReference>
<proteinExistence type="predicted"/>
<dbReference type="EMBL" id="HBEC01005654">
    <property type="protein sequence ID" value="CAD8282544.1"/>
    <property type="molecule type" value="Transcribed_RNA"/>
</dbReference>
<dbReference type="AlphaFoldDB" id="A0A7R9V224"/>
<evidence type="ECO:0008006" key="2">
    <source>
        <dbReference type="Google" id="ProtNLM"/>
    </source>
</evidence>
<evidence type="ECO:0000313" key="1">
    <source>
        <dbReference type="EMBL" id="CAD8282544.1"/>
    </source>
</evidence>
<protein>
    <recommendedName>
        <fullName evidence="2">N-acetyltransferase domain-containing protein</fullName>
    </recommendedName>
</protein>
<accession>A0A7R9V224</accession>
<sequence length="105" mass="10960">MAGVVVRTATAADACTLSGFNRTMADETEGLSLPQDVADQGVRAVLEGRASAIYFVAETPAHGVVGQLMVTKVGYHQRPCTTARVSSLLASQSRPKTATLYCSAT</sequence>
<name>A0A7R9V224_9CHLO</name>